<evidence type="ECO:0000259" key="1">
    <source>
        <dbReference type="PROSITE" id="PS50943"/>
    </source>
</evidence>
<dbReference type="Proteomes" id="UP000242427">
    <property type="component" value="Unassembled WGS sequence"/>
</dbReference>
<dbReference type="InterPro" id="IPR010982">
    <property type="entry name" value="Lambda_DNA-bd_dom_sf"/>
</dbReference>
<dbReference type="RefSeq" id="WP_106674202.1">
    <property type="nucleotide sequence ID" value="NZ_PXWG01000003.1"/>
</dbReference>
<dbReference type="Gene3D" id="1.10.260.40">
    <property type="entry name" value="lambda repressor-like DNA-binding domains"/>
    <property type="match status" value="1"/>
</dbReference>
<name>A0A9X7JV81_9ACTN</name>
<dbReference type="InterPro" id="IPR001387">
    <property type="entry name" value="Cro/C1-type_HTH"/>
</dbReference>
<evidence type="ECO:0000313" key="2">
    <source>
        <dbReference type="EMBL" id="PSJ30254.1"/>
    </source>
</evidence>
<evidence type="ECO:0000313" key="3">
    <source>
        <dbReference type="Proteomes" id="UP000242427"/>
    </source>
</evidence>
<dbReference type="Pfam" id="PF01381">
    <property type="entry name" value="HTH_3"/>
    <property type="match status" value="1"/>
</dbReference>
<keyword evidence="3" id="KW-1185">Reference proteome</keyword>
<dbReference type="OrthoDB" id="4273543at2"/>
<dbReference type="AlphaFoldDB" id="A0A9X7JV81"/>
<reference evidence="2 3" key="1">
    <citation type="submission" date="2018-03" db="EMBL/GenBank/DDBJ databases">
        <title>Chitinolytic properties of Streptosporangium nondiastaticum TBG75A20.</title>
        <authorList>
            <person name="Gayathri V."/>
            <person name="Shiburaj S."/>
        </authorList>
    </citation>
    <scope>NUCLEOTIDE SEQUENCE [LARGE SCALE GENOMIC DNA]</scope>
    <source>
        <strain evidence="2 3">TBG75A20</strain>
    </source>
</reference>
<dbReference type="EMBL" id="PXWG01000003">
    <property type="protein sequence ID" value="PSJ30254.1"/>
    <property type="molecule type" value="Genomic_DNA"/>
</dbReference>
<dbReference type="PROSITE" id="PS50943">
    <property type="entry name" value="HTH_CROC1"/>
    <property type="match status" value="1"/>
</dbReference>
<dbReference type="SMART" id="SM00530">
    <property type="entry name" value="HTH_XRE"/>
    <property type="match status" value="1"/>
</dbReference>
<sequence length="714" mass="77213">MEAAEDFGPWLARQLRNAGKTQTDLAEELGMTRAAVSAWIVGRSVPRDETIRRIAEVLKTDLETIHTRSVDAQAGLPVSWYHRPAHADGGREYGNAAAFAFEADVSVLAREATQNSLDARLDRTKAVRVRYTLHELTGEALARFREAVDWEQLLPHYQALTSDHGKQGKVSRTIAAGLRDMYQRDRLVLLRVDDYNATGLTGGDYDDGLFAAVVRRQLDSHKTDAGAGGSYGLGKATLWATSRLGLVLINSTLSEPHEGRTERRLIGRLDLPWHEVDGRRFAGPAWFGRPDPDAASTDVARSWWADEATVEKLYLTRESAAPGTSFLIVGAHDVASLAPVTGSVDEGEGAEDDDSVHRMHARLVDALGRNFWAAMTSGGDHEPHLKASVCTYRNGEVLIAEERVDPAVTQPSRTRALRAFLEGDTVDRLTTPGQVARATVRLNVPLHGGQVRGGVPHEAVLLVTHAEDADGPPNRLVSMRGNRMTVKDSAVTNVPIGTNPFQAVLLAGRAAGRDAPGAEAAEEFLRASEPPEHNKWGRTEELRLTYSPSAYRRIAALTTAANNSVRDLVAVPRAKRRSGGEARIAGRLKVGGSTKKARPTRAAALPELDNVDALIDTSGAWSVTVDLRVSAGVDTDRPVTPVAKFDVRSGPRPAAFWKELVAVSGCEVVDGALHLTPGSRKAVFRGVTDVSRHPVRAQLSGLVVELRIGKGEQA</sequence>
<organism evidence="2 3">
    <name type="scientific">Streptosporangium nondiastaticum</name>
    <dbReference type="NCBI Taxonomy" id="35764"/>
    <lineage>
        <taxon>Bacteria</taxon>
        <taxon>Bacillati</taxon>
        <taxon>Actinomycetota</taxon>
        <taxon>Actinomycetes</taxon>
        <taxon>Streptosporangiales</taxon>
        <taxon>Streptosporangiaceae</taxon>
        <taxon>Streptosporangium</taxon>
    </lineage>
</organism>
<feature type="domain" description="HTH cro/C1-type" evidence="1">
    <location>
        <begin position="11"/>
        <end position="65"/>
    </location>
</feature>
<accession>A0A9X7JV81</accession>
<dbReference type="SUPFAM" id="SSF47413">
    <property type="entry name" value="lambda repressor-like DNA-binding domains"/>
    <property type="match status" value="1"/>
</dbReference>
<protein>
    <submittedName>
        <fullName evidence="2">Transcriptional regulator</fullName>
    </submittedName>
</protein>
<dbReference type="CDD" id="cd00093">
    <property type="entry name" value="HTH_XRE"/>
    <property type="match status" value="1"/>
</dbReference>
<proteinExistence type="predicted"/>
<gene>
    <name evidence="2" type="ORF">B7P34_03135</name>
</gene>
<comment type="caution">
    <text evidence="2">The sequence shown here is derived from an EMBL/GenBank/DDBJ whole genome shotgun (WGS) entry which is preliminary data.</text>
</comment>
<dbReference type="GO" id="GO:0003677">
    <property type="term" value="F:DNA binding"/>
    <property type="evidence" value="ECO:0007669"/>
    <property type="project" value="InterPro"/>
</dbReference>